<dbReference type="PROSITE" id="PS50885">
    <property type="entry name" value="HAMP"/>
    <property type="match status" value="1"/>
</dbReference>
<dbReference type="EMBL" id="AJYW02000028">
    <property type="protein sequence ID" value="OEE79264.1"/>
    <property type="molecule type" value="Genomic_DNA"/>
</dbReference>
<dbReference type="Pfam" id="PF00015">
    <property type="entry name" value="MCPsignal"/>
    <property type="match status" value="1"/>
</dbReference>
<evidence type="ECO:0000313" key="19">
    <source>
        <dbReference type="Proteomes" id="UP000094165"/>
    </source>
</evidence>
<dbReference type="Gene3D" id="1.10.287.950">
    <property type="entry name" value="Methyl-accepting chemotaxis protein"/>
    <property type="match status" value="1"/>
</dbReference>
<dbReference type="GO" id="GO:0006935">
    <property type="term" value="P:chemotaxis"/>
    <property type="evidence" value="ECO:0007669"/>
    <property type="project" value="UniProtKB-KW"/>
</dbReference>
<dbReference type="InterPro" id="IPR033479">
    <property type="entry name" value="dCache_1"/>
</dbReference>
<evidence type="ECO:0000256" key="8">
    <source>
        <dbReference type="ARBA" id="ARBA00022989"/>
    </source>
</evidence>
<keyword evidence="15" id="KW-0732">Signal</keyword>
<dbReference type="PANTHER" id="PTHR32089:SF117">
    <property type="entry name" value="METHYL ACCEPTING SENSORY TRANSDUCER WITH CACHE_1 SMALL MOLECULE BINDING DOMAIN"/>
    <property type="match status" value="1"/>
</dbReference>
<keyword evidence="9 14" id="KW-0472">Membrane</keyword>
<comment type="similarity">
    <text evidence="11">Belongs to the methyl-accepting chemotaxis (MCP) protein family.</text>
</comment>
<keyword evidence="13" id="KW-0175">Coiled coil</keyword>
<dbReference type="PANTHER" id="PTHR32089">
    <property type="entry name" value="METHYL-ACCEPTING CHEMOTAXIS PROTEIN MCPB"/>
    <property type="match status" value="1"/>
</dbReference>
<organism evidence="18 19">
    <name type="scientific">Vibrio genomosp. F6 str. FF-238</name>
    <dbReference type="NCBI Taxonomy" id="1191298"/>
    <lineage>
        <taxon>Bacteria</taxon>
        <taxon>Pseudomonadati</taxon>
        <taxon>Pseudomonadota</taxon>
        <taxon>Gammaproteobacteria</taxon>
        <taxon>Vibrionales</taxon>
        <taxon>Vibrionaceae</taxon>
        <taxon>Vibrio</taxon>
    </lineage>
</organism>
<keyword evidence="19" id="KW-1185">Reference proteome</keyword>
<evidence type="ECO:0000256" key="15">
    <source>
        <dbReference type="SAM" id="SignalP"/>
    </source>
</evidence>
<gene>
    <name evidence="18" type="ORF">A130_12100</name>
</gene>
<dbReference type="Gene3D" id="3.30.450.20">
    <property type="entry name" value="PAS domain"/>
    <property type="match status" value="2"/>
</dbReference>
<dbReference type="CDD" id="cd06225">
    <property type="entry name" value="HAMP"/>
    <property type="match status" value="1"/>
</dbReference>
<protein>
    <submittedName>
        <fullName evidence="18">Chemotaxis protein</fullName>
    </submittedName>
</protein>
<evidence type="ECO:0000256" key="4">
    <source>
        <dbReference type="ARBA" id="ARBA00022481"/>
    </source>
</evidence>
<dbReference type="InterPro" id="IPR029151">
    <property type="entry name" value="Sensor-like_sf"/>
</dbReference>
<accession>A0A1E5D6K8</accession>
<feature type="signal peptide" evidence="15">
    <location>
        <begin position="1"/>
        <end position="24"/>
    </location>
</feature>
<dbReference type="RefSeq" id="WP_017052977.1">
    <property type="nucleotide sequence ID" value="NZ_AJYW02000028.1"/>
</dbReference>
<keyword evidence="3" id="KW-1003">Cell membrane</keyword>
<dbReference type="PROSITE" id="PS50111">
    <property type="entry name" value="CHEMOTAXIS_TRANSDUC_2"/>
    <property type="match status" value="1"/>
</dbReference>
<evidence type="ECO:0000256" key="6">
    <source>
        <dbReference type="ARBA" id="ARBA00022519"/>
    </source>
</evidence>
<feature type="chain" id="PRO_5009173576" evidence="15">
    <location>
        <begin position="25"/>
        <end position="622"/>
    </location>
</feature>
<comment type="caution">
    <text evidence="18">The sequence shown here is derived from an EMBL/GenBank/DDBJ whole genome shotgun (WGS) entry which is preliminary data.</text>
</comment>
<evidence type="ECO:0000256" key="14">
    <source>
        <dbReference type="SAM" id="Phobius"/>
    </source>
</evidence>
<evidence type="ECO:0000256" key="7">
    <source>
        <dbReference type="ARBA" id="ARBA00022692"/>
    </source>
</evidence>
<feature type="coiled-coil region" evidence="13">
    <location>
        <begin position="362"/>
        <end position="389"/>
    </location>
</feature>
<sequence>MKFSHKIVAASSILLLVTVSLLTAKQYFTMQSEVQSQVNESVIEIIDGVKNTVASEINNRKAIAAYSTSMLEVDLSPQHISDVITRPVVKDTFLLVGLGFENDGSNINNDPSWNPGSSWDPRSRPWYKAAQQANKLIITAPYADSATNEILVSIATPVRENGNFIGSIFYDVSLAGLAEIVNKVTLFDAGYLFLVSENGTTIAHPETSMNGKPMSEYLPNVSIKESPQYVDLNGKTFAVDFSKVPGEDWYVGAILDEGIAFQAVYDLRDSSILYTLIALVLSIAILLILIKSLMKPLEVLNDAIQDVASGQGDLTKRLDTNTDQEFSQLAQGFNTFTETLQMQITQSKTIGKEIMSNTEMTASGAEQSVSAMQNQLQELEQLATAMHEMATTSSDVANNAQGAAAAAKDADEATIEGNTIVGDTTVAIDNLSARIDEAVSEVQVLESATDNIETILKVINDIADQTNLLALNAAIEAARAGESGRGFAVVADEVRTLAQRTQQSTTEIRSMIEQLQAGASSVSNAMNQSKNTAIEAVEKAQQANGSLERIRGAIEQISDMNIQIASAAEEQSLVAEEINNNTVKIKDLSTLVADAAEGANAAMQVQISNVRQQDELLNKFIV</sequence>
<dbReference type="Gene3D" id="6.10.340.10">
    <property type="match status" value="1"/>
</dbReference>
<keyword evidence="8 14" id="KW-1133">Transmembrane helix</keyword>
<dbReference type="FunFam" id="3.30.450.20:FF:000048">
    <property type="entry name" value="Methyl-accepting chemotaxis protein"/>
    <property type="match status" value="1"/>
</dbReference>
<dbReference type="Proteomes" id="UP000094165">
    <property type="component" value="Unassembled WGS sequence"/>
</dbReference>
<reference evidence="18 19" key="1">
    <citation type="journal article" date="2012" name="Science">
        <title>Ecological populations of bacteria act as socially cohesive units of antibiotic production and resistance.</title>
        <authorList>
            <person name="Cordero O.X."/>
            <person name="Wildschutte H."/>
            <person name="Kirkup B."/>
            <person name="Proehl S."/>
            <person name="Ngo L."/>
            <person name="Hussain F."/>
            <person name="Le Roux F."/>
            <person name="Mincer T."/>
            <person name="Polz M.F."/>
        </authorList>
    </citation>
    <scope>NUCLEOTIDE SEQUENCE [LARGE SCALE GENOMIC DNA]</scope>
    <source>
        <strain evidence="18 19">FF-238</strain>
    </source>
</reference>
<feature type="transmembrane region" description="Helical" evidence="14">
    <location>
        <begin position="272"/>
        <end position="290"/>
    </location>
</feature>
<dbReference type="CDD" id="cd11386">
    <property type="entry name" value="MCP_signal"/>
    <property type="match status" value="1"/>
</dbReference>
<dbReference type="GO" id="GO:0016597">
    <property type="term" value="F:amino acid binding"/>
    <property type="evidence" value="ECO:0007669"/>
    <property type="project" value="UniProtKB-ARBA"/>
</dbReference>
<keyword evidence="7 14" id="KW-0812">Transmembrane</keyword>
<dbReference type="AlphaFoldDB" id="A0A1E5D6K8"/>
<evidence type="ECO:0000256" key="12">
    <source>
        <dbReference type="PROSITE-ProRule" id="PRU00284"/>
    </source>
</evidence>
<evidence type="ECO:0000256" key="9">
    <source>
        <dbReference type="ARBA" id="ARBA00023136"/>
    </source>
</evidence>
<name>A0A1E5D6K8_9VIBR</name>
<evidence type="ECO:0000256" key="5">
    <source>
        <dbReference type="ARBA" id="ARBA00022500"/>
    </source>
</evidence>
<evidence type="ECO:0000256" key="11">
    <source>
        <dbReference type="ARBA" id="ARBA00029447"/>
    </source>
</evidence>
<keyword evidence="4" id="KW-0488">Methylation</keyword>
<dbReference type="CDD" id="cd12913">
    <property type="entry name" value="PDC1_MCP_like"/>
    <property type="match status" value="1"/>
</dbReference>
<proteinExistence type="inferred from homology"/>
<comment type="subcellular location">
    <subcellularLocation>
        <location evidence="1">Cell inner membrane</location>
    </subcellularLocation>
    <subcellularLocation>
        <location evidence="2">Cell membrane</location>
        <topology evidence="2">Multi-pass membrane protein</topology>
    </subcellularLocation>
</comment>
<evidence type="ECO:0000256" key="1">
    <source>
        <dbReference type="ARBA" id="ARBA00004533"/>
    </source>
</evidence>
<dbReference type="SUPFAM" id="SSF103190">
    <property type="entry name" value="Sensory domain-like"/>
    <property type="match status" value="1"/>
</dbReference>
<keyword evidence="6" id="KW-0997">Cell inner membrane</keyword>
<dbReference type="SUPFAM" id="SSF58104">
    <property type="entry name" value="Methyl-accepting chemotaxis protein (MCP) signaling domain"/>
    <property type="match status" value="1"/>
</dbReference>
<evidence type="ECO:0000313" key="18">
    <source>
        <dbReference type="EMBL" id="OEE79264.1"/>
    </source>
</evidence>
<dbReference type="GO" id="GO:0007165">
    <property type="term" value="P:signal transduction"/>
    <property type="evidence" value="ECO:0007669"/>
    <property type="project" value="UniProtKB-KW"/>
</dbReference>
<evidence type="ECO:0000259" key="16">
    <source>
        <dbReference type="PROSITE" id="PS50111"/>
    </source>
</evidence>
<dbReference type="FunFam" id="1.10.287.950:FF:000001">
    <property type="entry name" value="Methyl-accepting chemotaxis sensory transducer"/>
    <property type="match status" value="1"/>
</dbReference>
<evidence type="ECO:0000256" key="2">
    <source>
        <dbReference type="ARBA" id="ARBA00004651"/>
    </source>
</evidence>
<dbReference type="InterPro" id="IPR004089">
    <property type="entry name" value="MCPsignal_dom"/>
</dbReference>
<evidence type="ECO:0000256" key="10">
    <source>
        <dbReference type="ARBA" id="ARBA00023224"/>
    </source>
</evidence>
<keyword evidence="5" id="KW-0145">Chemotaxis</keyword>
<keyword evidence="10 12" id="KW-0807">Transducer</keyword>
<dbReference type="CDD" id="cd12912">
    <property type="entry name" value="PDC2_MCP_like"/>
    <property type="match status" value="1"/>
</dbReference>
<dbReference type="Pfam" id="PF00672">
    <property type="entry name" value="HAMP"/>
    <property type="match status" value="1"/>
</dbReference>
<dbReference type="SMART" id="SM00304">
    <property type="entry name" value="HAMP"/>
    <property type="match status" value="1"/>
</dbReference>
<dbReference type="InterPro" id="IPR003660">
    <property type="entry name" value="HAMP_dom"/>
</dbReference>
<evidence type="ECO:0000256" key="13">
    <source>
        <dbReference type="SAM" id="Coils"/>
    </source>
</evidence>
<dbReference type="GO" id="GO:0005886">
    <property type="term" value="C:plasma membrane"/>
    <property type="evidence" value="ECO:0007669"/>
    <property type="project" value="UniProtKB-SubCell"/>
</dbReference>
<evidence type="ECO:0000259" key="17">
    <source>
        <dbReference type="PROSITE" id="PS50885"/>
    </source>
</evidence>
<dbReference type="Pfam" id="PF02743">
    <property type="entry name" value="dCache_1"/>
    <property type="match status" value="1"/>
</dbReference>
<dbReference type="GO" id="GO:0043200">
    <property type="term" value="P:response to amino acid"/>
    <property type="evidence" value="ECO:0007669"/>
    <property type="project" value="UniProtKB-ARBA"/>
</dbReference>
<evidence type="ECO:0000256" key="3">
    <source>
        <dbReference type="ARBA" id="ARBA00022475"/>
    </source>
</evidence>
<feature type="domain" description="Methyl-accepting transducer" evidence="16">
    <location>
        <begin position="350"/>
        <end position="586"/>
    </location>
</feature>
<dbReference type="SMART" id="SM00283">
    <property type="entry name" value="MA"/>
    <property type="match status" value="1"/>
</dbReference>
<feature type="domain" description="HAMP" evidence="17">
    <location>
        <begin position="291"/>
        <end position="345"/>
    </location>
</feature>